<dbReference type="InterPro" id="IPR000550">
    <property type="entry name" value="Hppk"/>
</dbReference>
<evidence type="ECO:0000259" key="14">
    <source>
        <dbReference type="Pfam" id="PF01288"/>
    </source>
</evidence>
<dbReference type="CDD" id="cd00483">
    <property type="entry name" value="HPPK"/>
    <property type="match status" value="1"/>
</dbReference>
<sequence length="308" mass="34078">MDVPSHTCRSERPTERPVAQCLVSFGSNLGHRKTVIAEAARQIADSPFAQSFAASRLFETPPIGGPDGQEPFLNAAAAFETTASAREILTLLQSVEEQLGRQRLQRWSARSIDLDVILHGQLIGFQSALIVPHPRYTARQFVLQPACDVAEHYCDPRFGWTIGQLARHLSAGHPSISLVGSDHATRRLLCKRLAVEHGIPTFGVSDKIDGPRTPPSGSWVSESPPPLPENRTIESTSDGSLPRLIARVSRTTAKTRWPAPHLIWPSTTRWPEYRLEIDDLDWAVKELSSAIDSMRCPVRPVSSDGLWY</sequence>
<organism evidence="15 16">
    <name type="scientific">Novipirellula aureliae</name>
    <dbReference type="NCBI Taxonomy" id="2527966"/>
    <lineage>
        <taxon>Bacteria</taxon>
        <taxon>Pseudomonadati</taxon>
        <taxon>Planctomycetota</taxon>
        <taxon>Planctomycetia</taxon>
        <taxon>Pirellulales</taxon>
        <taxon>Pirellulaceae</taxon>
        <taxon>Novipirellula</taxon>
    </lineage>
</organism>
<evidence type="ECO:0000256" key="5">
    <source>
        <dbReference type="ARBA" id="ARBA00022679"/>
    </source>
</evidence>
<evidence type="ECO:0000256" key="8">
    <source>
        <dbReference type="ARBA" id="ARBA00022840"/>
    </source>
</evidence>
<evidence type="ECO:0000256" key="3">
    <source>
        <dbReference type="ARBA" id="ARBA00013253"/>
    </source>
</evidence>
<feature type="domain" description="7,8-dihydro-6-hydroxymethylpterin-pyrophosphokinase" evidence="14">
    <location>
        <begin position="23"/>
        <end position="150"/>
    </location>
</feature>
<dbReference type="GO" id="GO:0046654">
    <property type="term" value="P:tetrahydrofolate biosynthetic process"/>
    <property type="evidence" value="ECO:0007669"/>
    <property type="project" value="UniProtKB-UniPathway"/>
</dbReference>
<evidence type="ECO:0000256" key="4">
    <source>
        <dbReference type="ARBA" id="ARBA00016218"/>
    </source>
</evidence>
<dbReference type="SUPFAM" id="SSF55083">
    <property type="entry name" value="6-hydroxymethyl-7,8-dihydropterin pyrophosphokinase, HPPK"/>
    <property type="match status" value="1"/>
</dbReference>
<evidence type="ECO:0000256" key="10">
    <source>
        <dbReference type="ARBA" id="ARBA00029409"/>
    </source>
</evidence>
<feature type="region of interest" description="Disordered" evidence="13">
    <location>
        <begin position="204"/>
        <end position="238"/>
    </location>
</feature>
<dbReference type="Proteomes" id="UP000315471">
    <property type="component" value="Unassembled WGS sequence"/>
</dbReference>
<dbReference type="NCBIfam" id="TIGR01498">
    <property type="entry name" value="folK"/>
    <property type="match status" value="1"/>
</dbReference>
<dbReference type="Pfam" id="PF01288">
    <property type="entry name" value="HPPK"/>
    <property type="match status" value="1"/>
</dbReference>
<keyword evidence="16" id="KW-1185">Reference proteome</keyword>
<evidence type="ECO:0000313" key="15">
    <source>
        <dbReference type="EMBL" id="TWU43441.1"/>
    </source>
</evidence>
<dbReference type="GO" id="GO:0003848">
    <property type="term" value="F:2-amino-4-hydroxy-6-hydroxymethyldihydropteridine diphosphokinase activity"/>
    <property type="evidence" value="ECO:0007669"/>
    <property type="project" value="UniProtKB-EC"/>
</dbReference>
<proteinExistence type="inferred from homology"/>
<evidence type="ECO:0000256" key="7">
    <source>
        <dbReference type="ARBA" id="ARBA00022777"/>
    </source>
</evidence>
<evidence type="ECO:0000256" key="11">
    <source>
        <dbReference type="ARBA" id="ARBA00029766"/>
    </source>
</evidence>
<keyword evidence="7 15" id="KW-0418">Kinase</keyword>
<dbReference type="GO" id="GO:0046656">
    <property type="term" value="P:folic acid biosynthetic process"/>
    <property type="evidence" value="ECO:0007669"/>
    <property type="project" value="UniProtKB-KW"/>
</dbReference>
<evidence type="ECO:0000313" key="16">
    <source>
        <dbReference type="Proteomes" id="UP000315471"/>
    </source>
</evidence>
<comment type="caution">
    <text evidence="15">The sequence shown here is derived from an EMBL/GenBank/DDBJ whole genome shotgun (WGS) entry which is preliminary data.</text>
</comment>
<evidence type="ECO:0000256" key="6">
    <source>
        <dbReference type="ARBA" id="ARBA00022741"/>
    </source>
</evidence>
<dbReference type="PANTHER" id="PTHR43071:SF1">
    <property type="entry name" value="2-AMINO-4-HYDROXY-6-HYDROXYMETHYLDIHYDROPTERIDINE PYROPHOSPHOKINASE"/>
    <property type="match status" value="1"/>
</dbReference>
<dbReference type="GO" id="GO:0005524">
    <property type="term" value="F:ATP binding"/>
    <property type="evidence" value="ECO:0007669"/>
    <property type="project" value="UniProtKB-KW"/>
</dbReference>
<keyword evidence="6" id="KW-0547">Nucleotide-binding</keyword>
<name>A0A5C6E705_9BACT</name>
<keyword evidence="8" id="KW-0067">ATP-binding</keyword>
<dbReference type="RefSeq" id="WP_146599872.1">
    <property type="nucleotide sequence ID" value="NZ_SJPY01000003.1"/>
</dbReference>
<keyword evidence="5 15" id="KW-0808">Transferase</keyword>
<dbReference type="EMBL" id="SJPY01000003">
    <property type="protein sequence ID" value="TWU43441.1"/>
    <property type="molecule type" value="Genomic_DNA"/>
</dbReference>
<keyword evidence="9" id="KW-0289">Folate biosynthesis</keyword>
<evidence type="ECO:0000256" key="1">
    <source>
        <dbReference type="ARBA" id="ARBA00005051"/>
    </source>
</evidence>
<comment type="similarity">
    <text evidence="2">Belongs to the HPPK family.</text>
</comment>
<dbReference type="OrthoDB" id="9808041at2"/>
<accession>A0A5C6E705</accession>
<dbReference type="AlphaFoldDB" id="A0A5C6E705"/>
<dbReference type="InterPro" id="IPR035907">
    <property type="entry name" value="Hppk_sf"/>
</dbReference>
<reference evidence="15 16" key="1">
    <citation type="submission" date="2019-02" db="EMBL/GenBank/DDBJ databases">
        <title>Deep-cultivation of Planctomycetes and their phenomic and genomic characterization uncovers novel biology.</title>
        <authorList>
            <person name="Wiegand S."/>
            <person name="Jogler M."/>
            <person name="Boedeker C."/>
            <person name="Pinto D."/>
            <person name="Vollmers J."/>
            <person name="Rivas-Marin E."/>
            <person name="Kohn T."/>
            <person name="Peeters S.H."/>
            <person name="Heuer A."/>
            <person name="Rast P."/>
            <person name="Oberbeckmann S."/>
            <person name="Bunk B."/>
            <person name="Jeske O."/>
            <person name="Meyerdierks A."/>
            <person name="Storesund J.E."/>
            <person name="Kallscheuer N."/>
            <person name="Luecker S."/>
            <person name="Lage O.M."/>
            <person name="Pohl T."/>
            <person name="Merkel B.J."/>
            <person name="Hornburger P."/>
            <person name="Mueller R.-W."/>
            <person name="Bruemmer F."/>
            <person name="Labrenz M."/>
            <person name="Spormann A.M."/>
            <person name="Op Den Camp H."/>
            <person name="Overmann J."/>
            <person name="Amann R."/>
            <person name="Jetten M.S.M."/>
            <person name="Mascher T."/>
            <person name="Medema M.H."/>
            <person name="Devos D.P."/>
            <person name="Kaster A.-K."/>
            <person name="Ovreas L."/>
            <person name="Rohde M."/>
            <person name="Galperin M.Y."/>
            <person name="Jogler C."/>
        </authorList>
    </citation>
    <scope>NUCLEOTIDE SEQUENCE [LARGE SCALE GENOMIC DNA]</scope>
    <source>
        <strain evidence="15 16">Q31b</strain>
    </source>
</reference>
<dbReference type="PANTHER" id="PTHR43071">
    <property type="entry name" value="2-AMINO-4-HYDROXY-6-HYDROXYMETHYLDIHYDROPTERIDINE PYROPHOSPHOKINASE"/>
    <property type="match status" value="1"/>
</dbReference>
<protein>
    <recommendedName>
        <fullName evidence="4">2-amino-4-hydroxy-6-hydroxymethyldihydropteridine pyrophosphokinase</fullName>
        <ecNumber evidence="3">2.7.6.3</ecNumber>
    </recommendedName>
    <alternativeName>
        <fullName evidence="11">6-hydroxymethyl-7,8-dihydropterin pyrophosphokinase</fullName>
    </alternativeName>
    <alternativeName>
        <fullName evidence="12">7,8-dihydro-6-hydroxymethylpterin-pyrophosphokinase</fullName>
    </alternativeName>
</protein>
<comment type="pathway">
    <text evidence="1">Cofactor biosynthesis; tetrahydrofolate biosynthesis; 2-amino-4-hydroxy-6-hydroxymethyl-7,8-dihydropteridine diphosphate from 7,8-dihydroneopterin triphosphate: step 4/4.</text>
</comment>
<evidence type="ECO:0000256" key="13">
    <source>
        <dbReference type="SAM" id="MobiDB-lite"/>
    </source>
</evidence>
<evidence type="ECO:0000256" key="12">
    <source>
        <dbReference type="ARBA" id="ARBA00033413"/>
    </source>
</evidence>
<evidence type="ECO:0000256" key="9">
    <source>
        <dbReference type="ARBA" id="ARBA00022909"/>
    </source>
</evidence>
<dbReference type="UniPathway" id="UPA00077">
    <property type="reaction ID" value="UER00155"/>
</dbReference>
<evidence type="ECO:0000256" key="2">
    <source>
        <dbReference type="ARBA" id="ARBA00005810"/>
    </source>
</evidence>
<dbReference type="EC" id="2.7.6.3" evidence="3"/>
<comment type="function">
    <text evidence="10">Catalyzes the transfer of pyrophosphate from adenosine triphosphate (ATP) to 6-hydroxymethyl-7,8-dihydropterin, an enzymatic step in folate biosynthesis pathway.</text>
</comment>
<dbReference type="GO" id="GO:0016301">
    <property type="term" value="F:kinase activity"/>
    <property type="evidence" value="ECO:0007669"/>
    <property type="project" value="UniProtKB-KW"/>
</dbReference>
<gene>
    <name evidence="15" type="primary">folK</name>
    <name evidence="15" type="ORF">Q31b_24810</name>
</gene>
<dbReference type="Gene3D" id="3.30.70.560">
    <property type="entry name" value="7,8-Dihydro-6-hydroxymethylpterin-pyrophosphokinase HPPK"/>
    <property type="match status" value="1"/>
</dbReference>